<evidence type="ECO:0000256" key="4">
    <source>
        <dbReference type="ARBA" id="ARBA00009295"/>
    </source>
</evidence>
<dbReference type="EMBL" id="JANBVO010000016">
    <property type="protein sequence ID" value="KAJ9144686.1"/>
    <property type="molecule type" value="Genomic_DNA"/>
</dbReference>
<proteinExistence type="inferred from homology"/>
<evidence type="ECO:0000256" key="1">
    <source>
        <dbReference type="ARBA" id="ARBA00004141"/>
    </source>
</evidence>
<keyword evidence="9" id="KW-0479">Metal-binding</keyword>
<accession>A0AA38RMY0</accession>
<evidence type="ECO:0000313" key="19">
    <source>
        <dbReference type="EMBL" id="KAJ9144686.1"/>
    </source>
</evidence>
<keyword evidence="7" id="KW-0349">Heme</keyword>
<dbReference type="PROSITE" id="PS50255">
    <property type="entry name" value="CYTOCHROME_B5_2"/>
    <property type="match status" value="1"/>
</dbReference>
<keyword evidence="14" id="KW-0443">Lipid metabolism</keyword>
<evidence type="ECO:0000256" key="15">
    <source>
        <dbReference type="ARBA" id="ARBA00023136"/>
    </source>
</evidence>
<dbReference type="GO" id="GO:0016020">
    <property type="term" value="C:membrane"/>
    <property type="evidence" value="ECO:0007669"/>
    <property type="project" value="UniProtKB-SubCell"/>
</dbReference>
<comment type="similarity">
    <text evidence="4">Belongs to the fatty acid desaturase type 1 family.</text>
</comment>
<gene>
    <name evidence="19" type="ORF">NKR23_g5742</name>
</gene>
<dbReference type="InterPro" id="IPR036400">
    <property type="entry name" value="Cyt_B5-like_heme/steroid_sf"/>
</dbReference>
<evidence type="ECO:0000256" key="11">
    <source>
        <dbReference type="ARBA" id="ARBA00022989"/>
    </source>
</evidence>
<feature type="domain" description="Cytochrome b5 heme-binding" evidence="18">
    <location>
        <begin position="15"/>
        <end position="90"/>
    </location>
</feature>
<evidence type="ECO:0000259" key="18">
    <source>
        <dbReference type="PROSITE" id="PS50255"/>
    </source>
</evidence>
<evidence type="ECO:0000256" key="5">
    <source>
        <dbReference type="ARBA" id="ARBA00012019"/>
    </source>
</evidence>
<keyword evidence="8 17" id="KW-0812">Transmembrane</keyword>
<keyword evidence="10" id="KW-0746">Sphingolipid metabolism</keyword>
<comment type="pathway">
    <text evidence="3">Sphingolipid metabolism.</text>
</comment>
<dbReference type="GO" id="GO:0046872">
    <property type="term" value="F:metal ion binding"/>
    <property type="evidence" value="ECO:0007669"/>
    <property type="project" value="UniProtKB-KW"/>
</dbReference>
<dbReference type="InterPro" id="IPR005804">
    <property type="entry name" value="FA_desaturase_dom"/>
</dbReference>
<dbReference type="InterPro" id="IPR012171">
    <property type="entry name" value="Fatty_acid_desaturase"/>
</dbReference>
<feature type="transmembrane region" description="Helical" evidence="17">
    <location>
        <begin position="283"/>
        <end position="305"/>
    </location>
</feature>
<feature type="region of interest" description="Disordered" evidence="16">
    <location>
        <begin position="113"/>
        <end position="148"/>
    </location>
</feature>
<comment type="caution">
    <text evidence="19">The sequence shown here is derived from an EMBL/GenBank/DDBJ whole genome shotgun (WGS) entry which is preliminary data.</text>
</comment>
<evidence type="ECO:0000256" key="12">
    <source>
        <dbReference type="ARBA" id="ARBA00023002"/>
    </source>
</evidence>
<dbReference type="GO" id="GO:0006665">
    <property type="term" value="P:sphingolipid metabolic process"/>
    <property type="evidence" value="ECO:0007669"/>
    <property type="project" value="UniProtKB-KW"/>
</dbReference>
<dbReference type="GO" id="GO:0016717">
    <property type="term" value="F:oxidoreductase activity, acting on paired donors, with oxidation of a pair of donors resulting in the reduction of molecular oxygen to two molecules of water"/>
    <property type="evidence" value="ECO:0007669"/>
    <property type="project" value="TreeGrafter"/>
</dbReference>
<organism evidence="19 20">
    <name type="scientific">Pleurostoma richardsiae</name>
    <dbReference type="NCBI Taxonomy" id="41990"/>
    <lineage>
        <taxon>Eukaryota</taxon>
        <taxon>Fungi</taxon>
        <taxon>Dikarya</taxon>
        <taxon>Ascomycota</taxon>
        <taxon>Pezizomycotina</taxon>
        <taxon>Sordariomycetes</taxon>
        <taxon>Sordariomycetidae</taxon>
        <taxon>Calosphaeriales</taxon>
        <taxon>Pleurostomataceae</taxon>
        <taxon>Pleurostoma</taxon>
    </lineage>
</organism>
<evidence type="ECO:0000256" key="8">
    <source>
        <dbReference type="ARBA" id="ARBA00022692"/>
    </source>
</evidence>
<dbReference type="Proteomes" id="UP001174694">
    <property type="component" value="Unassembled WGS sequence"/>
</dbReference>
<protein>
    <recommendedName>
        <fullName evidence="6">Delta 8-(E)-sphingolipid desaturase</fullName>
        <ecNumber evidence="5">1.14.19.18</ecNumber>
    </recommendedName>
</protein>
<dbReference type="EC" id="1.14.19.18" evidence="5"/>
<evidence type="ECO:0000256" key="17">
    <source>
        <dbReference type="SAM" id="Phobius"/>
    </source>
</evidence>
<dbReference type="CDD" id="cd03506">
    <property type="entry name" value="Delta6-FADS-like"/>
    <property type="match status" value="1"/>
</dbReference>
<name>A0AA38RMY0_9PEZI</name>
<evidence type="ECO:0000256" key="3">
    <source>
        <dbReference type="ARBA" id="ARBA00004991"/>
    </source>
</evidence>
<dbReference type="Pfam" id="PF00487">
    <property type="entry name" value="FA_desaturase"/>
    <property type="match status" value="1"/>
</dbReference>
<evidence type="ECO:0000256" key="9">
    <source>
        <dbReference type="ARBA" id="ARBA00022723"/>
    </source>
</evidence>
<keyword evidence="11 17" id="KW-1133">Transmembrane helix</keyword>
<comment type="subcellular location">
    <subcellularLocation>
        <location evidence="1">Membrane</location>
        <topology evidence="1">Multi-pass membrane protein</topology>
    </subcellularLocation>
</comment>
<dbReference type="SUPFAM" id="SSF55856">
    <property type="entry name" value="Cytochrome b5-like heme/steroid binding domain"/>
    <property type="match status" value="1"/>
</dbReference>
<keyword evidence="20" id="KW-1185">Reference proteome</keyword>
<sequence length="563" mass="64595">MGSQTTGKISEVRSCPLLSRRQIEGMIAEGHAVFIVDQCVIKGDAWLKYHPGGDKSILHMVGRDATDEVTVLHSPETKKQMLRYRVGKIEGRWRNFLPPIQGGRFRPLIEAQEDDEDEYEASVPDTRTTRSSSDASSRQSSPVFEADESTLRHRLEADSLSSAASSVLDEETGQTAAGFLDSETRKEISLDLDKYPSLNADTQDEIVRKYRLLNERIKAEGLYECGPTAYVVEIIQNSVFLCGMLVLLSWRWYASSAIFLGLFWRQLVFIGHDSGHMGVTHDFHIDSCIAIFIADFLGGLSMGWWKRNHNIHHIVTNHPEHDPDIEYMPIFAVSHRFLGNLKSTYYDRLMVNDAFAKVLLRIQAYTYYPIMLFARFNLYFLSWDHLLARRGPKHGPASYHWWLEMAGQVFFWTWFGYGILYKTLPTNWDRLIFILVSHMLQLPLHVQFTLSHFAMSTADLGPGESFPQKMLRTTMDIDCPTWLDLFHGGLQFQAIHHMYPRIPRHNLRRTQKLVQEFCDEVGIPYALYGFVDSNKCVVGKLNDVSRQAAIFAECQKKAAQHIF</sequence>
<comment type="pathway">
    <text evidence="2">Lipid metabolism; sphingolipid metabolism.</text>
</comment>
<dbReference type="Pfam" id="PF00173">
    <property type="entry name" value="Cyt-b5"/>
    <property type="match status" value="1"/>
</dbReference>
<dbReference type="AlphaFoldDB" id="A0AA38RMY0"/>
<evidence type="ECO:0000256" key="10">
    <source>
        <dbReference type="ARBA" id="ARBA00022919"/>
    </source>
</evidence>
<keyword evidence="13" id="KW-0408">Iron</keyword>
<feature type="transmembrane region" description="Helical" evidence="17">
    <location>
        <begin position="358"/>
        <end position="381"/>
    </location>
</feature>
<feature type="transmembrane region" description="Helical" evidence="17">
    <location>
        <begin position="401"/>
        <end position="420"/>
    </location>
</feature>
<evidence type="ECO:0000256" key="13">
    <source>
        <dbReference type="ARBA" id="ARBA00023004"/>
    </source>
</evidence>
<evidence type="ECO:0000256" key="2">
    <source>
        <dbReference type="ARBA" id="ARBA00004760"/>
    </source>
</evidence>
<evidence type="ECO:0000256" key="14">
    <source>
        <dbReference type="ARBA" id="ARBA00023098"/>
    </source>
</evidence>
<evidence type="ECO:0000313" key="20">
    <source>
        <dbReference type="Proteomes" id="UP001174694"/>
    </source>
</evidence>
<dbReference type="PIRSF" id="PIRSF015921">
    <property type="entry name" value="FA_sphinglp_des"/>
    <property type="match status" value="1"/>
</dbReference>
<dbReference type="PANTHER" id="PTHR19353">
    <property type="entry name" value="FATTY ACID DESATURASE 2"/>
    <property type="match status" value="1"/>
</dbReference>
<keyword evidence="15 17" id="KW-0472">Membrane</keyword>
<dbReference type="PANTHER" id="PTHR19353:SF30">
    <property type="entry name" value="DELTA 8-(E)-SPHINGOLIPID DESATURASE"/>
    <property type="match status" value="1"/>
</dbReference>
<dbReference type="SMART" id="SM01117">
    <property type="entry name" value="Cyt-b5"/>
    <property type="match status" value="1"/>
</dbReference>
<feature type="compositionally biased region" description="Low complexity" evidence="16">
    <location>
        <begin position="129"/>
        <end position="141"/>
    </location>
</feature>
<dbReference type="Gene3D" id="3.10.120.10">
    <property type="entry name" value="Cytochrome b5-like heme/steroid binding domain"/>
    <property type="match status" value="1"/>
</dbReference>
<evidence type="ECO:0000256" key="6">
    <source>
        <dbReference type="ARBA" id="ARBA00016939"/>
    </source>
</evidence>
<evidence type="ECO:0000256" key="16">
    <source>
        <dbReference type="SAM" id="MobiDB-lite"/>
    </source>
</evidence>
<keyword evidence="12" id="KW-0560">Oxidoreductase</keyword>
<feature type="transmembrane region" description="Helical" evidence="17">
    <location>
        <begin position="239"/>
        <end position="263"/>
    </location>
</feature>
<evidence type="ECO:0000256" key="7">
    <source>
        <dbReference type="ARBA" id="ARBA00022617"/>
    </source>
</evidence>
<reference evidence="19" key="1">
    <citation type="submission" date="2022-07" db="EMBL/GenBank/DDBJ databases">
        <title>Fungi with potential for degradation of polypropylene.</title>
        <authorList>
            <person name="Gostincar C."/>
        </authorList>
    </citation>
    <scope>NUCLEOTIDE SEQUENCE</scope>
    <source>
        <strain evidence="19">EXF-13308</strain>
    </source>
</reference>
<dbReference type="InterPro" id="IPR001199">
    <property type="entry name" value="Cyt_B5-like_heme/steroid-bd"/>
</dbReference>